<proteinExistence type="predicted"/>
<name>A0A843UIG6_COLES</name>
<comment type="caution">
    <text evidence="1">The sequence shown here is derived from an EMBL/GenBank/DDBJ whole genome shotgun (WGS) entry which is preliminary data.</text>
</comment>
<reference evidence="1" key="1">
    <citation type="submission" date="2017-07" db="EMBL/GenBank/DDBJ databases">
        <title>Taro Niue Genome Assembly and Annotation.</title>
        <authorList>
            <person name="Atibalentja N."/>
            <person name="Keating K."/>
            <person name="Fields C.J."/>
        </authorList>
    </citation>
    <scope>NUCLEOTIDE SEQUENCE</scope>
    <source>
        <strain evidence="1">Niue_2</strain>
        <tissue evidence="1">Leaf</tissue>
    </source>
</reference>
<accession>A0A843UIG6</accession>
<evidence type="ECO:0000313" key="1">
    <source>
        <dbReference type="EMBL" id="MQL81650.1"/>
    </source>
</evidence>
<gene>
    <name evidence="1" type="ORF">Taro_014107</name>
</gene>
<evidence type="ECO:0000313" key="2">
    <source>
        <dbReference type="Proteomes" id="UP000652761"/>
    </source>
</evidence>
<protein>
    <submittedName>
        <fullName evidence="1">Uncharacterized protein</fullName>
    </submittedName>
</protein>
<organism evidence="1 2">
    <name type="scientific">Colocasia esculenta</name>
    <name type="common">Wild taro</name>
    <name type="synonym">Arum esculentum</name>
    <dbReference type="NCBI Taxonomy" id="4460"/>
    <lineage>
        <taxon>Eukaryota</taxon>
        <taxon>Viridiplantae</taxon>
        <taxon>Streptophyta</taxon>
        <taxon>Embryophyta</taxon>
        <taxon>Tracheophyta</taxon>
        <taxon>Spermatophyta</taxon>
        <taxon>Magnoliopsida</taxon>
        <taxon>Liliopsida</taxon>
        <taxon>Araceae</taxon>
        <taxon>Aroideae</taxon>
        <taxon>Colocasieae</taxon>
        <taxon>Colocasia</taxon>
    </lineage>
</organism>
<keyword evidence="2" id="KW-1185">Reference proteome</keyword>
<dbReference type="Proteomes" id="UP000652761">
    <property type="component" value="Unassembled WGS sequence"/>
</dbReference>
<sequence length="134" mass="15831">MSNRRIDVLIRLIQEWRNDEGDFARELEYMRAAMERWLREIVEYAFGDHTEEILTCVMTLQELLDWIEARLGLLQMRTEGHWEQIRDAAYELHYNHREPNEESDGSVNNPGGEVTIKIEHSGQGCVPREAIYLL</sequence>
<dbReference type="AlphaFoldDB" id="A0A843UIG6"/>
<dbReference type="EMBL" id="NMUH01000579">
    <property type="protein sequence ID" value="MQL81650.1"/>
    <property type="molecule type" value="Genomic_DNA"/>
</dbReference>